<dbReference type="GO" id="GO:0016747">
    <property type="term" value="F:acyltransferase activity, transferring groups other than amino-acyl groups"/>
    <property type="evidence" value="ECO:0007669"/>
    <property type="project" value="InterPro"/>
</dbReference>
<organism evidence="3 4">
    <name type="scientific">Acidovorax carolinensis</name>
    <dbReference type="NCBI Taxonomy" id="553814"/>
    <lineage>
        <taxon>Bacteria</taxon>
        <taxon>Pseudomonadati</taxon>
        <taxon>Pseudomonadota</taxon>
        <taxon>Betaproteobacteria</taxon>
        <taxon>Burkholderiales</taxon>
        <taxon>Comamonadaceae</taxon>
        <taxon>Acidovorax</taxon>
    </lineage>
</organism>
<dbReference type="EMBL" id="CP021361">
    <property type="protein sequence ID" value="ART50775.1"/>
    <property type="molecule type" value="Genomic_DNA"/>
</dbReference>
<accession>A0A240TYU6</accession>
<dbReference type="Pfam" id="PF01757">
    <property type="entry name" value="Acyl_transf_3"/>
    <property type="match status" value="1"/>
</dbReference>
<keyword evidence="1" id="KW-1133">Transmembrane helix</keyword>
<feature type="transmembrane region" description="Helical" evidence="1">
    <location>
        <begin position="89"/>
        <end position="106"/>
    </location>
</feature>
<dbReference type="RefSeq" id="WP_094097214.1">
    <property type="nucleotide sequence ID" value="NZ_CP021361.1"/>
</dbReference>
<feature type="transmembrane region" description="Helical" evidence="1">
    <location>
        <begin position="167"/>
        <end position="188"/>
    </location>
</feature>
<gene>
    <name evidence="3" type="ORF">CBP34_02570</name>
</gene>
<dbReference type="AlphaFoldDB" id="A0A240TYU6"/>
<evidence type="ECO:0000313" key="3">
    <source>
        <dbReference type="EMBL" id="ART50775.1"/>
    </source>
</evidence>
<keyword evidence="1" id="KW-0472">Membrane</keyword>
<keyword evidence="4" id="KW-1185">Reference proteome</keyword>
<feature type="transmembrane region" description="Helical" evidence="1">
    <location>
        <begin position="112"/>
        <end position="132"/>
    </location>
</feature>
<reference evidence="3 4" key="1">
    <citation type="submission" date="2017-05" db="EMBL/GenBank/DDBJ databases">
        <title>Polyphasic characterization of four soil-derived phenanthrene-degrading Acidovorax strains and proposal of Acidovorax phenanthrenivorans sp. nov.</title>
        <authorList>
            <person name="Singleton D.R."/>
            <person name="Lee J."/>
            <person name="Dickey A.N."/>
            <person name="Stroud A."/>
            <person name="Scholl E.H."/>
            <person name="Wright F.A."/>
            <person name="Aitken M.D."/>
        </authorList>
    </citation>
    <scope>NUCLEOTIDE SEQUENCE [LARGE SCALE GENOMIC DNA]</scope>
    <source>
        <strain evidence="3">NA3</strain>
    </source>
</reference>
<dbReference type="KEGG" id="acin:CBP34_02570"/>
<feature type="transmembrane region" description="Helical" evidence="1">
    <location>
        <begin position="20"/>
        <end position="50"/>
    </location>
</feature>
<protein>
    <recommendedName>
        <fullName evidence="2">Acyltransferase 3 domain-containing protein</fullName>
    </recommendedName>
</protein>
<evidence type="ECO:0000313" key="4">
    <source>
        <dbReference type="Proteomes" id="UP000194432"/>
    </source>
</evidence>
<keyword evidence="1" id="KW-0812">Transmembrane</keyword>
<proteinExistence type="predicted"/>
<evidence type="ECO:0000259" key="2">
    <source>
        <dbReference type="Pfam" id="PF01757"/>
    </source>
</evidence>
<dbReference type="Proteomes" id="UP000194432">
    <property type="component" value="Chromosome 1"/>
</dbReference>
<feature type="domain" description="Acyltransferase 3" evidence="2">
    <location>
        <begin position="9"/>
        <end position="183"/>
    </location>
</feature>
<evidence type="ECO:0000256" key="1">
    <source>
        <dbReference type="SAM" id="Phobius"/>
    </source>
</evidence>
<dbReference type="InterPro" id="IPR002656">
    <property type="entry name" value="Acyl_transf_3_dom"/>
</dbReference>
<sequence>MASPDKAVVNGSLWTLPHEVGAYVALLALFMVGVFRLPVLALAIFVLLLVDPLTGNRLLFTWRTPLSEVDLLAPCFAFGALLALYKERIEVGLATVSGLVLLYLLFRSSAYSFYFFYAALFAAILYLSGLAALRKIKPRSDLSYGVYLWGFPVQQTLQWMLPQQGTHFNQVVSLGVTLVLGFASWHLVEKRGIALGQSVIGRLLARQTRHENAAHEGARHGAAPLA</sequence>
<name>A0A240TYU6_9BURK</name>